<dbReference type="InterPro" id="IPR036249">
    <property type="entry name" value="Thioredoxin-like_sf"/>
</dbReference>
<evidence type="ECO:0000313" key="2">
    <source>
        <dbReference type="EMBL" id="UNY99189.1"/>
    </source>
</evidence>
<sequence length="677" mass="78568">MRHCLAFIFLFLFCDISLTAQKSNHLKNASSPYLLAHKDNPVNWYPWNEIALNKALKEDKLLVISIGYSACHWCHVMEKESFSDIEVAEEMNANFISIKIDREERQDIDKIYMEACRLLNEDCGWPLNIIALPDGKPVYATTYQTKSNWLKILKYASENYRLKPTTFKSLGASIQKEIEKSTETDTLELKAINTEILRKSIDKWLEDMDWEYGGYKGAEKFPLPQSFSSLLDAYFYITDEKIIHAVTLTLDHILNGGVYDHIDGGFSRYTTDYRWRHPHFEKMLYDNAQLISLYTKAYSITKNEQYKYIVYQSIQFLLTNMTTEEGLFASSLNADSKSGEGDYYTWTYKELQEVLGDDLNYFNRVFDVSETGNWLYGKNVLYKKQSNHIDEEKIKECISKLKKRRSLRDAPERDDKTLTDWNALAIISLTDAYRVFGESQWLAEAIKRANTLNQKVWKKNTLYHSYINNSASIKGFLNDYAYLIKAYLNIYEATLDKNWIDRAQKIHKAFEDNFLQNGFYLSHFEPKTETTLFTSKITIDDDVTPSGNAIMAINYYMLGTYTGNSDFIKKSRKMTNASIESFTTDHRFYASWFKPLIWSISAPYQIAILGEDAISKSRELDRTFLPNKILIGSINKENLPLLKEKLVTGQTTIYVCKNGYCKLPTTNIPIVLKQIND</sequence>
<dbReference type="InterPro" id="IPR012341">
    <property type="entry name" value="6hp_glycosidase-like_sf"/>
</dbReference>
<dbReference type="RefSeq" id="WP_242937589.1">
    <property type="nucleotide sequence ID" value="NZ_CP094326.1"/>
</dbReference>
<proteinExistence type="predicted"/>
<dbReference type="PIRSF" id="PIRSF006402">
    <property type="entry name" value="UCP006402_thioredoxin"/>
    <property type="match status" value="1"/>
</dbReference>
<dbReference type="CDD" id="cd02955">
    <property type="entry name" value="SSP411"/>
    <property type="match status" value="1"/>
</dbReference>
<dbReference type="InterPro" id="IPR004879">
    <property type="entry name" value="Ssp411-like_TRX"/>
</dbReference>
<dbReference type="EMBL" id="CP094326">
    <property type="protein sequence ID" value="UNY99189.1"/>
    <property type="molecule type" value="Genomic_DNA"/>
</dbReference>
<keyword evidence="3" id="KW-1185">Reference proteome</keyword>
<dbReference type="SUPFAM" id="SSF48208">
    <property type="entry name" value="Six-hairpin glycosidases"/>
    <property type="match status" value="1"/>
</dbReference>
<dbReference type="InterPro" id="IPR024705">
    <property type="entry name" value="Ssp411"/>
</dbReference>
<protein>
    <submittedName>
        <fullName evidence="2">Thioredoxin domain-containing protein</fullName>
    </submittedName>
</protein>
<dbReference type="Proteomes" id="UP000829476">
    <property type="component" value="Chromosome"/>
</dbReference>
<dbReference type="PANTHER" id="PTHR42899:SF1">
    <property type="entry name" value="SPERMATOGENESIS-ASSOCIATED PROTEIN 20"/>
    <property type="match status" value="1"/>
</dbReference>
<evidence type="ECO:0000259" key="1">
    <source>
        <dbReference type="Pfam" id="PF03190"/>
    </source>
</evidence>
<dbReference type="InterPro" id="IPR008928">
    <property type="entry name" value="6-hairpin_glycosidase_sf"/>
</dbReference>
<gene>
    <name evidence="2" type="ORF">MQE36_02295</name>
</gene>
<feature type="domain" description="Spermatogenesis-associated protein 20-like TRX" evidence="1">
    <location>
        <begin position="24"/>
        <end position="163"/>
    </location>
</feature>
<dbReference type="Gene3D" id="3.40.30.10">
    <property type="entry name" value="Glutaredoxin"/>
    <property type="match status" value="1"/>
</dbReference>
<dbReference type="Gene3D" id="1.50.10.10">
    <property type="match status" value="1"/>
</dbReference>
<organism evidence="2 3">
    <name type="scientific">Zhouia spongiae</name>
    <dbReference type="NCBI Taxonomy" id="2202721"/>
    <lineage>
        <taxon>Bacteria</taxon>
        <taxon>Pseudomonadati</taxon>
        <taxon>Bacteroidota</taxon>
        <taxon>Flavobacteriia</taxon>
        <taxon>Flavobacteriales</taxon>
        <taxon>Flavobacteriaceae</taxon>
        <taxon>Zhouia</taxon>
    </lineage>
</organism>
<reference evidence="2 3" key="1">
    <citation type="journal article" date="2018" name="Int. J. Syst. Evol. Microbiol.">
        <title>Zhouia spongiae sp. nov., isolated from a marine sponge.</title>
        <authorList>
            <person name="Zhuang L."/>
            <person name="Lin B."/>
            <person name="Qin F."/>
            <person name="Luo L."/>
        </authorList>
    </citation>
    <scope>NUCLEOTIDE SEQUENCE [LARGE SCALE GENOMIC DNA]</scope>
    <source>
        <strain evidence="2 3">HN-Y44</strain>
    </source>
</reference>
<dbReference type="SUPFAM" id="SSF52833">
    <property type="entry name" value="Thioredoxin-like"/>
    <property type="match status" value="1"/>
</dbReference>
<evidence type="ECO:0000313" key="3">
    <source>
        <dbReference type="Proteomes" id="UP000829476"/>
    </source>
</evidence>
<dbReference type="Pfam" id="PF03190">
    <property type="entry name" value="Thioredox_DsbH"/>
    <property type="match status" value="1"/>
</dbReference>
<accession>A0ABY3YNS2</accession>
<dbReference type="PANTHER" id="PTHR42899">
    <property type="entry name" value="SPERMATOGENESIS-ASSOCIATED PROTEIN 20"/>
    <property type="match status" value="1"/>
</dbReference>
<name>A0ABY3YNS2_9FLAO</name>